<protein>
    <recommendedName>
        <fullName evidence="1">DUF4371 domain-containing protein</fullName>
    </recommendedName>
</protein>
<dbReference type="InterPro" id="IPR012337">
    <property type="entry name" value="RNaseH-like_sf"/>
</dbReference>
<dbReference type="SUPFAM" id="SSF53098">
    <property type="entry name" value="Ribonuclease H-like"/>
    <property type="match status" value="1"/>
</dbReference>
<organism evidence="2 3">
    <name type="scientific">Popillia japonica</name>
    <name type="common">Japanese beetle</name>
    <dbReference type="NCBI Taxonomy" id="7064"/>
    <lineage>
        <taxon>Eukaryota</taxon>
        <taxon>Metazoa</taxon>
        <taxon>Ecdysozoa</taxon>
        <taxon>Arthropoda</taxon>
        <taxon>Hexapoda</taxon>
        <taxon>Insecta</taxon>
        <taxon>Pterygota</taxon>
        <taxon>Neoptera</taxon>
        <taxon>Endopterygota</taxon>
        <taxon>Coleoptera</taxon>
        <taxon>Polyphaga</taxon>
        <taxon>Scarabaeiformia</taxon>
        <taxon>Scarabaeidae</taxon>
        <taxon>Rutelinae</taxon>
        <taxon>Popillia</taxon>
    </lineage>
</organism>
<dbReference type="EMBL" id="JASPKY010000486">
    <property type="protein sequence ID" value="KAK9695312.1"/>
    <property type="molecule type" value="Genomic_DNA"/>
</dbReference>
<evidence type="ECO:0000313" key="3">
    <source>
        <dbReference type="Proteomes" id="UP001458880"/>
    </source>
</evidence>
<dbReference type="Pfam" id="PF14291">
    <property type="entry name" value="DUF4371"/>
    <property type="match status" value="1"/>
</dbReference>
<reference evidence="2 3" key="1">
    <citation type="journal article" date="2024" name="BMC Genomics">
        <title>De novo assembly and annotation of Popillia japonica's genome with initial clues to its potential as an invasive pest.</title>
        <authorList>
            <person name="Cucini C."/>
            <person name="Boschi S."/>
            <person name="Funari R."/>
            <person name="Cardaioli E."/>
            <person name="Iannotti N."/>
            <person name="Marturano G."/>
            <person name="Paoli F."/>
            <person name="Bruttini M."/>
            <person name="Carapelli A."/>
            <person name="Frati F."/>
            <person name="Nardi F."/>
        </authorList>
    </citation>
    <scope>NUCLEOTIDE SEQUENCE [LARGE SCALE GENOMIC DNA]</scope>
    <source>
        <strain evidence="2">DMR45628</strain>
    </source>
</reference>
<keyword evidence="3" id="KW-1185">Reference proteome</keyword>
<dbReference type="PANTHER" id="PTHR45749:SF23">
    <property type="entry name" value="ZINC FINGER MYM-TYPE PROTEIN 1-LIKE"/>
    <property type="match status" value="1"/>
</dbReference>
<evidence type="ECO:0000259" key="1">
    <source>
        <dbReference type="Pfam" id="PF14291"/>
    </source>
</evidence>
<gene>
    <name evidence="2" type="ORF">QE152_g32663</name>
</gene>
<accession>A0AAW1IYC8</accession>
<dbReference type="PANTHER" id="PTHR45749">
    <property type="match status" value="1"/>
</dbReference>
<dbReference type="InterPro" id="IPR025398">
    <property type="entry name" value="DUF4371"/>
</dbReference>
<comment type="caution">
    <text evidence="2">The sequence shown here is derived from an EMBL/GenBank/DDBJ whole genome shotgun (WGS) entry which is preliminary data.</text>
</comment>
<proteinExistence type="predicted"/>
<name>A0AAW1IYC8_POPJA</name>
<sequence>MATKVTQQIMTEVRSSKYFSIIVDSTPDISHVDQLTFVVRYVLEDGSPVERFVEFIPNAGHTGEDMFTAVDTTLQKHKINVLNCRGQSCDNASNMSECYKGLQARIKNVSPSSEYIPCSAHSLNLVGKFAAENCSWEVCSRELHGGTLVF</sequence>
<evidence type="ECO:0000313" key="2">
    <source>
        <dbReference type="EMBL" id="KAK9695312.1"/>
    </source>
</evidence>
<dbReference type="Proteomes" id="UP001458880">
    <property type="component" value="Unassembled WGS sequence"/>
</dbReference>
<feature type="domain" description="DUF4371" evidence="1">
    <location>
        <begin position="3"/>
        <end position="100"/>
    </location>
</feature>
<dbReference type="AlphaFoldDB" id="A0AAW1IYC8"/>